<dbReference type="Pfam" id="PF00593">
    <property type="entry name" value="TonB_dep_Rec_b-barrel"/>
    <property type="match status" value="1"/>
</dbReference>
<evidence type="ECO:0000256" key="4">
    <source>
        <dbReference type="RuleBase" id="RU003357"/>
    </source>
</evidence>
<dbReference type="InterPro" id="IPR037066">
    <property type="entry name" value="Plug_dom_sf"/>
</dbReference>
<keyword evidence="4" id="KW-0798">TonB box</keyword>
<organism evidence="8 9">
    <name type="scientific">Colwellia psychrerythraea (strain 34H / ATCC BAA-681)</name>
    <name type="common">Vibrio psychroerythus</name>
    <dbReference type="NCBI Taxonomy" id="167879"/>
    <lineage>
        <taxon>Bacteria</taxon>
        <taxon>Pseudomonadati</taxon>
        <taxon>Pseudomonadota</taxon>
        <taxon>Gammaproteobacteria</taxon>
        <taxon>Alteromonadales</taxon>
        <taxon>Colwelliaceae</taxon>
        <taxon>Colwellia</taxon>
    </lineage>
</organism>
<keyword evidence="2 4" id="KW-0472">Membrane</keyword>
<gene>
    <name evidence="8" type="ordered locus">CPS_0993</name>
</gene>
<evidence type="ECO:0000256" key="5">
    <source>
        <dbReference type="SAM" id="SignalP"/>
    </source>
</evidence>
<dbReference type="Gene3D" id="2.40.170.20">
    <property type="entry name" value="TonB-dependent receptor, beta-barrel domain"/>
    <property type="match status" value="1"/>
</dbReference>
<evidence type="ECO:0000259" key="7">
    <source>
        <dbReference type="Pfam" id="PF07715"/>
    </source>
</evidence>
<dbReference type="KEGG" id="cps:CPS_0993"/>
<dbReference type="PANTHER" id="PTHR40980">
    <property type="entry name" value="PLUG DOMAIN-CONTAINING PROTEIN"/>
    <property type="match status" value="1"/>
</dbReference>
<comment type="similarity">
    <text evidence="4">Belongs to the TonB-dependent receptor family.</text>
</comment>
<keyword evidence="5" id="KW-0732">Signal</keyword>
<evidence type="ECO:0000259" key="6">
    <source>
        <dbReference type="Pfam" id="PF00593"/>
    </source>
</evidence>
<evidence type="ECO:0000256" key="2">
    <source>
        <dbReference type="ARBA" id="ARBA00023136"/>
    </source>
</evidence>
<dbReference type="SUPFAM" id="SSF56935">
    <property type="entry name" value="Porins"/>
    <property type="match status" value="1"/>
</dbReference>
<keyword evidence="8" id="KW-0675">Receptor</keyword>
<feature type="signal peptide" evidence="5">
    <location>
        <begin position="1"/>
        <end position="34"/>
    </location>
</feature>
<feature type="domain" description="TonB-dependent receptor plug" evidence="7">
    <location>
        <begin position="65"/>
        <end position="167"/>
    </location>
</feature>
<accession>Q487M3</accession>
<dbReference type="InterPro" id="IPR000531">
    <property type="entry name" value="Beta-barrel_TonB"/>
</dbReference>
<dbReference type="EMBL" id="CP000083">
    <property type="protein sequence ID" value="AAZ25582.1"/>
    <property type="molecule type" value="Genomic_DNA"/>
</dbReference>
<sequence length="946" mass="102921">MARGEYSMLHFKPSKMTLALLSSGLMALSTASYAAEETKAAEEEVEVIQVTGIRGSLQRAQAIKMSSNSIVEVLSAEDIGKLPDTSVAESLARLPGVTGERRNGRTSGLSVRGFNENYIGTSLNGRELLGMGDNRGVEFDLYPTEIVSNIVVYKTPEAGLIAQGIGGTIDLQTVSPLNSDASMTLNAVYEQNEKDSANPDYDNNGHRLSFNYVDQFMDDTLGLAFVVSNQETPRQEENFRGWGYADVGYASCDDNGENCVKKQDLSGNDIDPATKVLGGHDSFARSALMERSSVAAIIEYQPNDQLSVKFDALYIDFNESDVRRGLEEGGPVWGGVNYDVASIENGLVTAGQWDGFHSVVRNDARTQESELTTFGLNVEYALDDNWSTVLDISTGDVDKSIIDLESYSGTGRAGVDGRPSAARSWEMTSTGVMYSAHPTLPGVDYTDESLMRLAGPQSWGAPVIGSDAQDGFVNRPVFEEELDSIRFEVNGVVEYSIISGISMGVNYSERSKSKINEGDYLTSPEYPGAGAIPDVLGVAGLDFIGIDGVLAYDSLGLYKSGYYTATEASLVQTDRLGDTYTVDEETLTLYAKVDFEADFAGIYMTGNFGVQYIDVDQSSTGFSTVENAQAYVVSTPVSGGASYSDVLPTLNLNFEIAENQFIRTGLSKVQSRPRMDDMRPNARATFAYNDNQIQSSNPQNGPWTGSAGNPMLEPLTANQFDLSYENYFAEDGYFAATFFYKDLTNWHRTSDALTDFSDVYIPEIHKDSNGDAPATLNGFVSTTTDGFEGFVRGYELQASVPFRIMHDSLEGFGLVISGTFLDGKLSDGGKVPGLSEESYSLTAYYERNGFEVRIAGTKRDEFLTETRGGSLALEATDDLGAEIWDAQISYDFDESGIESLQGLRVSFQAQNITDEKTIQAEANDGRQITSYQSFGANYSLGLNYSF</sequence>
<proteinExistence type="inferred from homology"/>
<comment type="subcellular location">
    <subcellularLocation>
        <location evidence="1 4">Cell outer membrane</location>
    </subcellularLocation>
</comment>
<dbReference type="GO" id="GO:0009279">
    <property type="term" value="C:cell outer membrane"/>
    <property type="evidence" value="ECO:0007669"/>
    <property type="project" value="UniProtKB-SubCell"/>
</dbReference>
<dbReference type="Proteomes" id="UP000000547">
    <property type="component" value="Chromosome"/>
</dbReference>
<keyword evidence="3" id="KW-0998">Cell outer membrane</keyword>
<dbReference type="Gene3D" id="2.170.130.10">
    <property type="entry name" value="TonB-dependent receptor, plug domain"/>
    <property type="match status" value="1"/>
</dbReference>
<dbReference type="AlphaFoldDB" id="Q487M3"/>
<dbReference type="STRING" id="167879.CPS_0993"/>
<dbReference type="InterPro" id="IPR036942">
    <property type="entry name" value="Beta-barrel_TonB_sf"/>
</dbReference>
<name>Q487M3_COLP3</name>
<evidence type="ECO:0000256" key="1">
    <source>
        <dbReference type="ARBA" id="ARBA00004442"/>
    </source>
</evidence>
<evidence type="ECO:0000313" key="8">
    <source>
        <dbReference type="EMBL" id="AAZ25582.1"/>
    </source>
</evidence>
<feature type="domain" description="TonB-dependent receptor-like beta-barrel" evidence="6">
    <location>
        <begin position="552"/>
        <end position="912"/>
    </location>
</feature>
<evidence type="ECO:0000313" key="9">
    <source>
        <dbReference type="Proteomes" id="UP000000547"/>
    </source>
</evidence>
<feature type="chain" id="PRO_5004234229" evidence="5">
    <location>
        <begin position="35"/>
        <end position="946"/>
    </location>
</feature>
<protein>
    <submittedName>
        <fullName evidence="8">TonB-dependent receptor</fullName>
    </submittedName>
</protein>
<dbReference type="Pfam" id="PF07715">
    <property type="entry name" value="Plug"/>
    <property type="match status" value="1"/>
</dbReference>
<reference evidence="8" key="1">
    <citation type="journal article" date="2005" name="Proc. Natl. Acad. Sci. U.S.A.">
        <title>The psychrophilic lifestyle as revealed by the genome sequence of Colwellia psychrerythraea 34H through genomic and proteomic analyses.</title>
        <authorList>
            <person name="Methe B.A."/>
            <person name="Nelson K.E."/>
            <person name="Deming J.W."/>
            <person name="Momen B."/>
            <person name="Melamud E."/>
            <person name="Zhang X."/>
            <person name="Moult J."/>
            <person name="Madupu R."/>
            <person name="Nelson W.C."/>
            <person name="Dodson R.J."/>
            <person name="Brinkac L.M."/>
            <person name="Daugherty S.C."/>
            <person name="Durkin A.S."/>
            <person name="DeBoy R.T."/>
            <person name="Kolonay J.F."/>
            <person name="Sullivan S.A."/>
            <person name="Zhou L."/>
            <person name="Davidsen T.M."/>
            <person name="Wu M."/>
            <person name="Huston A.L."/>
            <person name="Lewis M."/>
            <person name="Weaver B."/>
            <person name="Weidman J.F."/>
            <person name="Khouri H."/>
            <person name="Utterback T.R."/>
            <person name="Feldblyum T.V."/>
            <person name="Fraser C.M."/>
        </authorList>
    </citation>
    <scope>NUCLEOTIDE SEQUENCE [LARGE SCALE GENOMIC DNA]</scope>
    <source>
        <strain evidence="8">34H</strain>
    </source>
</reference>
<dbReference type="PANTHER" id="PTHR40980:SF3">
    <property type="entry name" value="TONB-DEPENDENT RECEPTOR-LIKE BETA-BARREL DOMAIN-CONTAINING PROTEIN"/>
    <property type="match status" value="1"/>
</dbReference>
<dbReference type="HOGENOM" id="CLU_006935_2_0_6"/>
<dbReference type="InterPro" id="IPR010104">
    <property type="entry name" value="TonB_rcpt_bac"/>
</dbReference>
<dbReference type="InterPro" id="IPR012910">
    <property type="entry name" value="Plug_dom"/>
</dbReference>
<evidence type="ECO:0000256" key="3">
    <source>
        <dbReference type="ARBA" id="ARBA00023237"/>
    </source>
</evidence>
<dbReference type="NCBIfam" id="TIGR01782">
    <property type="entry name" value="TonB-Xanth-Caul"/>
    <property type="match status" value="1"/>
</dbReference>